<keyword evidence="4" id="KW-1133">Transmembrane helix</keyword>
<keyword evidence="7" id="KW-1185">Reference proteome</keyword>
<dbReference type="Pfam" id="PF02518">
    <property type="entry name" value="HATPase_c"/>
    <property type="match status" value="1"/>
</dbReference>
<keyword evidence="3" id="KW-0597">Phosphoprotein</keyword>
<dbReference type="InterPro" id="IPR011047">
    <property type="entry name" value="Quinoprotein_ADH-like_sf"/>
</dbReference>
<evidence type="ECO:0000256" key="3">
    <source>
        <dbReference type="ARBA" id="ARBA00022553"/>
    </source>
</evidence>
<dbReference type="InterPro" id="IPR003594">
    <property type="entry name" value="HATPase_dom"/>
</dbReference>
<dbReference type="InterPro" id="IPR005467">
    <property type="entry name" value="His_kinase_dom"/>
</dbReference>
<sequence>MSHNQMRIFKPIIRATFIKSLLQTPIPSTYRFCYLITYYICFLYLVLFSLSGNSLFAQSYYFRHYQVEDGLSNNTVYCSELDRHGFLWLGTKDGLDCFNGYNFKEYRSGDSTKALKDSYIRSLYIDTSSQRDILYIGTRIGVFRFDPLKEEFDYLLKTKAVVNGLTKDNNGRLWMISNKKVICLDLEKRKVLPIDAVKRLEATAVCNTPDGNIWIATAAGTIHKITTHTTGNISIENHNVFENNPQLGPKWIERIFSLRNGKILIGTSNFGAKLFDPDSNKLKSLITYNSEHNGIFARDFKEIGDSVIWMATESGIYIYNIQTGTYQNITQKTGDSYSLSDNAVYTLTIDKEGGVWAGTYSGGLNYYAHPYSNFEKYYSGQQTDAISGNVVREIAQDKYGDLWIGTEDGGLNRINSRTGKIKRFIATGKSTDISYPNIHALLAFGDTLIIGTFEHGLDIMDLRTEKIVGHFPEKTKTSDEQSSLKSTFIVSLCRTPDKNIYVGTRLGIYQFYPHKDVNGRNFEPIIPELSGAFIHTMMLDSKDRIWIGTMGNGLYCYTPSTGSLQKFTHDPDRETSIGNNWITCTYEDNLGRIWIGTEGGGLCLQNLNPDSTDVFRKFTVQDGMPANTVYKILQDDKGFLWISTSRGLVRWNPLFTKKDIYTTANGLLSDQFNYNSGFKDASGKLYFGCVKGMICFNPNSFSDSKFTAPLYITSVQAEGKEIANWNNILENQFLEDKNRDKTPHYIDIPHKKSSITIEFAALSYTAPEMIQYQYKLEGLDKNWTYLSSNRKVYFTNLSPGEYKFRVKATNVSGKWNDKETTLYIRILPTFWESNMAMVLYTIIGLAIVGFLFRSYHDRQKEKNKRIVEHMAYIKEKELYEAKLDFFTHVTHEIKTPLTLIKAPLEKITKQIDSYPTINKYVKMIQRNTARLIALSEQLLDFRKTEVAGYKLNIKKIDIRHLLKELQPDFKALAKEKNIKFKMILPDEEVIIEADKDALTKILTNLLDNGTKYAEFKLESGLEKDEVSNNIIFYTKNDGPLIDEENKDRIFEPFVRMETAQSSSGAGLGLSLCRRLAELHQGSLYIDTKLQGFNKFILTLPITQKAIQNQI</sequence>
<dbReference type="InterPro" id="IPR003661">
    <property type="entry name" value="HisK_dim/P_dom"/>
</dbReference>
<feature type="transmembrane region" description="Helical" evidence="4">
    <location>
        <begin position="835"/>
        <end position="855"/>
    </location>
</feature>
<feature type="transmembrane region" description="Helical" evidence="4">
    <location>
        <begin position="32"/>
        <end position="50"/>
    </location>
</feature>
<dbReference type="Gene3D" id="2.60.40.10">
    <property type="entry name" value="Immunoglobulins"/>
    <property type="match status" value="1"/>
</dbReference>
<dbReference type="SUPFAM" id="SSF50998">
    <property type="entry name" value="Quinoprotein alcohol dehydrogenase-like"/>
    <property type="match status" value="1"/>
</dbReference>
<dbReference type="InterPro" id="IPR015943">
    <property type="entry name" value="WD40/YVTN_repeat-like_dom_sf"/>
</dbReference>
<dbReference type="PANTHER" id="PTHR43547:SF2">
    <property type="entry name" value="HYBRID SIGNAL TRANSDUCTION HISTIDINE KINASE C"/>
    <property type="match status" value="1"/>
</dbReference>
<feature type="domain" description="Histidine kinase" evidence="5">
    <location>
        <begin position="888"/>
        <end position="1103"/>
    </location>
</feature>
<dbReference type="InterPro" id="IPR011110">
    <property type="entry name" value="Reg_prop"/>
</dbReference>
<dbReference type="CDD" id="cd00075">
    <property type="entry name" value="HATPase"/>
    <property type="match status" value="1"/>
</dbReference>
<dbReference type="Gene3D" id="2.130.10.10">
    <property type="entry name" value="YVTN repeat-like/Quinoprotein amine dehydrogenase"/>
    <property type="match status" value="2"/>
</dbReference>
<dbReference type="PROSITE" id="PS50109">
    <property type="entry name" value="HIS_KIN"/>
    <property type="match status" value="1"/>
</dbReference>
<dbReference type="InterPro" id="IPR011123">
    <property type="entry name" value="Y_Y_Y"/>
</dbReference>
<keyword evidence="4" id="KW-0472">Membrane</keyword>
<dbReference type="SUPFAM" id="SSF63829">
    <property type="entry name" value="Calcium-dependent phosphotriesterase"/>
    <property type="match status" value="1"/>
</dbReference>
<gene>
    <name evidence="6" type="ORF">SAMN05192529_11545</name>
</gene>
<dbReference type="Gene3D" id="1.10.287.130">
    <property type="match status" value="1"/>
</dbReference>
<dbReference type="STRING" id="551991.SAMN05192529_11545"/>
<dbReference type="GO" id="GO:0000155">
    <property type="term" value="F:phosphorelay sensor kinase activity"/>
    <property type="evidence" value="ECO:0007669"/>
    <property type="project" value="InterPro"/>
</dbReference>
<dbReference type="OrthoDB" id="9809670at2"/>
<dbReference type="CDD" id="cd00082">
    <property type="entry name" value="HisKA"/>
    <property type="match status" value="1"/>
</dbReference>
<organism evidence="6 7">
    <name type="scientific">Arachidicoccus rhizosphaerae</name>
    <dbReference type="NCBI Taxonomy" id="551991"/>
    <lineage>
        <taxon>Bacteria</taxon>
        <taxon>Pseudomonadati</taxon>
        <taxon>Bacteroidota</taxon>
        <taxon>Chitinophagia</taxon>
        <taxon>Chitinophagales</taxon>
        <taxon>Chitinophagaceae</taxon>
        <taxon>Arachidicoccus</taxon>
    </lineage>
</organism>
<evidence type="ECO:0000256" key="2">
    <source>
        <dbReference type="ARBA" id="ARBA00012438"/>
    </source>
</evidence>
<dbReference type="SMART" id="SM00387">
    <property type="entry name" value="HATPase_c"/>
    <property type="match status" value="1"/>
</dbReference>
<keyword evidence="6" id="KW-0808">Transferase</keyword>
<dbReference type="EMBL" id="FNQY01000015">
    <property type="protein sequence ID" value="SEA36476.1"/>
    <property type="molecule type" value="Genomic_DNA"/>
</dbReference>
<dbReference type="Pfam" id="PF07495">
    <property type="entry name" value="Y_Y_Y"/>
    <property type="match status" value="1"/>
</dbReference>
<reference evidence="6 7" key="1">
    <citation type="submission" date="2016-10" db="EMBL/GenBank/DDBJ databases">
        <authorList>
            <person name="de Groot N.N."/>
        </authorList>
    </citation>
    <scope>NUCLEOTIDE SEQUENCE [LARGE SCALE GENOMIC DNA]</scope>
    <source>
        <strain evidence="6 7">Vu-144</strain>
    </source>
</reference>
<comment type="catalytic activity">
    <reaction evidence="1">
        <text>ATP + protein L-histidine = ADP + protein N-phospho-L-histidine.</text>
        <dbReference type="EC" id="2.7.13.3"/>
    </reaction>
</comment>
<dbReference type="InterPro" id="IPR036890">
    <property type="entry name" value="HATPase_C_sf"/>
</dbReference>
<dbReference type="Gene3D" id="3.30.565.10">
    <property type="entry name" value="Histidine kinase-like ATPase, C-terminal domain"/>
    <property type="match status" value="1"/>
</dbReference>
<dbReference type="SMART" id="SM00388">
    <property type="entry name" value="HisKA"/>
    <property type="match status" value="1"/>
</dbReference>
<dbReference type="InterPro" id="IPR013783">
    <property type="entry name" value="Ig-like_fold"/>
</dbReference>
<evidence type="ECO:0000256" key="4">
    <source>
        <dbReference type="SAM" id="Phobius"/>
    </source>
</evidence>
<dbReference type="FunFam" id="1.10.287.130:FF:000045">
    <property type="entry name" value="Two-component system sensor histidine kinase/response regulator"/>
    <property type="match status" value="1"/>
</dbReference>
<dbReference type="SUPFAM" id="SSF47384">
    <property type="entry name" value="Homodimeric domain of signal transducing histidine kinase"/>
    <property type="match status" value="1"/>
</dbReference>
<dbReference type="PANTHER" id="PTHR43547">
    <property type="entry name" value="TWO-COMPONENT HISTIDINE KINASE"/>
    <property type="match status" value="1"/>
</dbReference>
<dbReference type="InterPro" id="IPR004358">
    <property type="entry name" value="Sig_transdc_His_kin-like_C"/>
</dbReference>
<dbReference type="EC" id="2.7.13.3" evidence="2"/>
<dbReference type="PRINTS" id="PR00344">
    <property type="entry name" value="BCTRLSENSOR"/>
</dbReference>
<evidence type="ECO:0000313" key="7">
    <source>
        <dbReference type="Proteomes" id="UP000199041"/>
    </source>
</evidence>
<dbReference type="Proteomes" id="UP000199041">
    <property type="component" value="Unassembled WGS sequence"/>
</dbReference>
<keyword evidence="6" id="KW-0418">Kinase</keyword>
<evidence type="ECO:0000313" key="6">
    <source>
        <dbReference type="EMBL" id="SEA36476.1"/>
    </source>
</evidence>
<proteinExistence type="predicted"/>
<dbReference type="Pfam" id="PF07494">
    <property type="entry name" value="Reg_prop"/>
    <property type="match status" value="6"/>
</dbReference>
<evidence type="ECO:0000256" key="1">
    <source>
        <dbReference type="ARBA" id="ARBA00000085"/>
    </source>
</evidence>
<protein>
    <recommendedName>
        <fullName evidence="2">histidine kinase</fullName>
        <ecNumber evidence="2">2.7.13.3</ecNumber>
    </recommendedName>
</protein>
<dbReference type="SUPFAM" id="SSF55874">
    <property type="entry name" value="ATPase domain of HSP90 chaperone/DNA topoisomerase II/histidine kinase"/>
    <property type="match status" value="1"/>
</dbReference>
<name>A0A1H4AKL1_9BACT</name>
<dbReference type="InterPro" id="IPR036097">
    <property type="entry name" value="HisK_dim/P_sf"/>
</dbReference>
<keyword evidence="4" id="KW-0812">Transmembrane</keyword>
<evidence type="ECO:0000259" key="5">
    <source>
        <dbReference type="PROSITE" id="PS50109"/>
    </source>
</evidence>
<accession>A0A1H4AKL1</accession>
<dbReference type="AlphaFoldDB" id="A0A1H4AKL1"/>
<dbReference type="Pfam" id="PF00512">
    <property type="entry name" value="HisKA"/>
    <property type="match status" value="1"/>
</dbReference>